<keyword evidence="6 8" id="KW-0139">CF(1)</keyword>
<evidence type="ECO:0000313" key="12">
    <source>
        <dbReference type="EMBL" id="MBC8578689.1"/>
    </source>
</evidence>
<evidence type="ECO:0000256" key="5">
    <source>
        <dbReference type="ARBA" id="ARBA00023136"/>
    </source>
</evidence>
<accession>A0A926EEA0</accession>
<evidence type="ECO:0000256" key="8">
    <source>
        <dbReference type="HAMAP-Rule" id="MF_00530"/>
    </source>
</evidence>
<organism evidence="12 13">
    <name type="scientific">Zhenhengia yiwuensis</name>
    <dbReference type="NCBI Taxonomy" id="2763666"/>
    <lineage>
        <taxon>Bacteria</taxon>
        <taxon>Bacillati</taxon>
        <taxon>Bacillota</taxon>
        <taxon>Clostridia</taxon>
        <taxon>Lachnospirales</taxon>
        <taxon>Lachnospiraceae</taxon>
        <taxon>Zhenhengia</taxon>
    </lineage>
</organism>
<dbReference type="GO" id="GO:0046933">
    <property type="term" value="F:proton-transporting ATP synthase activity, rotational mechanism"/>
    <property type="evidence" value="ECO:0007669"/>
    <property type="project" value="UniProtKB-UniRule"/>
</dbReference>
<dbReference type="InterPro" id="IPR036794">
    <property type="entry name" value="ATP_F1_dsu/esu_C_sf"/>
</dbReference>
<name>A0A926EEA0_9FIRM</name>
<evidence type="ECO:0000256" key="1">
    <source>
        <dbReference type="ARBA" id="ARBA00004202"/>
    </source>
</evidence>
<protein>
    <recommendedName>
        <fullName evidence="8">ATP synthase epsilon chain</fullName>
    </recommendedName>
    <alternativeName>
        <fullName evidence="8">ATP synthase F1 sector epsilon subunit</fullName>
    </alternativeName>
    <alternativeName>
        <fullName evidence="8">F-ATPase epsilon subunit</fullName>
    </alternativeName>
</protein>
<evidence type="ECO:0000259" key="11">
    <source>
        <dbReference type="Pfam" id="PF02823"/>
    </source>
</evidence>
<gene>
    <name evidence="8" type="primary">atpC</name>
    <name evidence="12" type="ORF">H8718_03995</name>
</gene>
<evidence type="ECO:0000313" key="13">
    <source>
        <dbReference type="Proteomes" id="UP000655830"/>
    </source>
</evidence>
<evidence type="ECO:0000259" key="10">
    <source>
        <dbReference type="Pfam" id="PF00401"/>
    </source>
</evidence>
<evidence type="ECO:0000256" key="4">
    <source>
        <dbReference type="ARBA" id="ARBA00023065"/>
    </source>
</evidence>
<comment type="similarity">
    <text evidence="2 8 9">Belongs to the ATPase epsilon chain family.</text>
</comment>
<keyword evidence="4 8" id="KW-0406">Ion transport</keyword>
<dbReference type="InterPro" id="IPR001469">
    <property type="entry name" value="ATP_synth_F1_dsu/esu"/>
</dbReference>
<dbReference type="NCBIfam" id="NF009980">
    <property type="entry name" value="PRK13446.1"/>
    <property type="match status" value="1"/>
</dbReference>
<evidence type="ECO:0000256" key="3">
    <source>
        <dbReference type="ARBA" id="ARBA00022448"/>
    </source>
</evidence>
<dbReference type="AlphaFoldDB" id="A0A926EEA0"/>
<dbReference type="NCBIfam" id="TIGR01216">
    <property type="entry name" value="ATP_synt_epsi"/>
    <property type="match status" value="1"/>
</dbReference>
<dbReference type="RefSeq" id="WP_249331714.1">
    <property type="nucleotide sequence ID" value="NZ_JACRSY010000005.1"/>
</dbReference>
<dbReference type="PANTHER" id="PTHR13822:SF10">
    <property type="entry name" value="ATP SYNTHASE EPSILON CHAIN, CHLOROPLASTIC"/>
    <property type="match status" value="1"/>
</dbReference>
<keyword evidence="5 8" id="KW-0472">Membrane</keyword>
<dbReference type="GO" id="GO:0005886">
    <property type="term" value="C:plasma membrane"/>
    <property type="evidence" value="ECO:0007669"/>
    <property type="project" value="UniProtKB-SubCell"/>
</dbReference>
<dbReference type="EMBL" id="JACRSY010000005">
    <property type="protein sequence ID" value="MBC8578689.1"/>
    <property type="molecule type" value="Genomic_DNA"/>
</dbReference>
<comment type="caution">
    <text evidence="12">The sequence shown here is derived from an EMBL/GenBank/DDBJ whole genome shotgun (WGS) entry which is preliminary data.</text>
</comment>
<keyword evidence="8" id="KW-1003">Cell membrane</keyword>
<feature type="domain" description="ATP synthase epsilon subunit C-terminal" evidence="10">
    <location>
        <begin position="89"/>
        <end position="128"/>
    </location>
</feature>
<keyword evidence="13" id="KW-1185">Reference proteome</keyword>
<evidence type="ECO:0000256" key="6">
    <source>
        <dbReference type="ARBA" id="ARBA00023196"/>
    </source>
</evidence>
<comment type="subunit">
    <text evidence="8 9">F-type ATPases have 2 components, CF(1) - the catalytic core - and CF(0) - the membrane proton channel. CF(1) has five subunits: alpha(3), beta(3), gamma(1), delta(1), epsilon(1). CF(0) has three main subunits: a, b and c.</text>
</comment>
<keyword evidence="7 8" id="KW-0066">ATP synthesis</keyword>
<dbReference type="Proteomes" id="UP000655830">
    <property type="component" value="Unassembled WGS sequence"/>
</dbReference>
<dbReference type="GO" id="GO:0005524">
    <property type="term" value="F:ATP binding"/>
    <property type="evidence" value="ECO:0007669"/>
    <property type="project" value="UniProtKB-UniRule"/>
</dbReference>
<feature type="domain" description="ATP synthase F1 complex delta/epsilon subunit N-terminal" evidence="11">
    <location>
        <begin position="6"/>
        <end position="84"/>
    </location>
</feature>
<dbReference type="GO" id="GO:0045259">
    <property type="term" value="C:proton-transporting ATP synthase complex"/>
    <property type="evidence" value="ECO:0007669"/>
    <property type="project" value="UniProtKB-KW"/>
</dbReference>
<evidence type="ECO:0000256" key="7">
    <source>
        <dbReference type="ARBA" id="ARBA00023310"/>
    </source>
</evidence>
<reference evidence="12" key="1">
    <citation type="submission" date="2020-08" db="EMBL/GenBank/DDBJ databases">
        <title>Genome public.</title>
        <authorList>
            <person name="Liu C."/>
            <person name="Sun Q."/>
        </authorList>
    </citation>
    <scope>NUCLEOTIDE SEQUENCE</scope>
    <source>
        <strain evidence="12">NSJ-12</strain>
    </source>
</reference>
<dbReference type="Gene3D" id="2.60.15.10">
    <property type="entry name" value="F0F1 ATP synthase delta/epsilon subunit, N-terminal"/>
    <property type="match status" value="1"/>
</dbReference>
<dbReference type="Pfam" id="PF00401">
    <property type="entry name" value="ATP-synt_DE"/>
    <property type="match status" value="1"/>
</dbReference>
<dbReference type="Pfam" id="PF02823">
    <property type="entry name" value="ATP-synt_DE_N"/>
    <property type="match status" value="1"/>
</dbReference>
<proteinExistence type="inferred from homology"/>
<comment type="subcellular location">
    <subcellularLocation>
        <location evidence="1 8">Cell membrane</location>
        <topology evidence="1 8">Peripheral membrane protein</topology>
    </subcellularLocation>
</comment>
<dbReference type="SUPFAM" id="SSF46604">
    <property type="entry name" value="Epsilon subunit of F1F0-ATP synthase C-terminal domain"/>
    <property type="match status" value="1"/>
</dbReference>
<comment type="function">
    <text evidence="8">Produces ATP from ADP in the presence of a proton gradient across the membrane.</text>
</comment>
<keyword evidence="8" id="KW-0375">Hydrogen ion transport</keyword>
<dbReference type="CDD" id="cd12152">
    <property type="entry name" value="F1-ATPase_delta"/>
    <property type="match status" value="1"/>
</dbReference>
<dbReference type="Gene3D" id="1.20.5.440">
    <property type="entry name" value="ATP synthase delta/epsilon subunit, C-terminal domain"/>
    <property type="match status" value="1"/>
</dbReference>
<sequence length="131" mass="14538">MAKNKLRLQIITPTRSVLDSEVDSVVLRTAEGDMGVYYDHEPVVTLLSYGVLRYKVEGKTYNVTTMSGFAEVTEDKVVVLTDAAELENEIDFARAQAAKERAEGRVSNADYDVARAQVALRKALVRLSLNK</sequence>
<dbReference type="InterPro" id="IPR020546">
    <property type="entry name" value="ATP_synth_F1_dsu/esu_N"/>
</dbReference>
<dbReference type="InterPro" id="IPR036771">
    <property type="entry name" value="ATPsynth_dsu/esu_N"/>
</dbReference>
<keyword evidence="3 8" id="KW-0813">Transport</keyword>
<dbReference type="HAMAP" id="MF_00530">
    <property type="entry name" value="ATP_synth_epsil_bac"/>
    <property type="match status" value="1"/>
</dbReference>
<dbReference type="InterPro" id="IPR020547">
    <property type="entry name" value="ATP_synth_F1_esu_C"/>
</dbReference>
<evidence type="ECO:0000256" key="2">
    <source>
        <dbReference type="ARBA" id="ARBA00005712"/>
    </source>
</evidence>
<dbReference type="PANTHER" id="PTHR13822">
    <property type="entry name" value="ATP SYNTHASE DELTA/EPSILON CHAIN"/>
    <property type="match status" value="1"/>
</dbReference>
<dbReference type="SUPFAM" id="SSF51344">
    <property type="entry name" value="Epsilon subunit of F1F0-ATP synthase N-terminal domain"/>
    <property type="match status" value="1"/>
</dbReference>
<evidence type="ECO:0000256" key="9">
    <source>
        <dbReference type="RuleBase" id="RU003656"/>
    </source>
</evidence>